<comment type="caution">
    <text evidence="9">The sequence shown here is derived from an EMBL/GenBank/DDBJ whole genome shotgun (WGS) entry which is preliminary data.</text>
</comment>
<dbReference type="RefSeq" id="WP_165878491.1">
    <property type="nucleotide sequence ID" value="NZ_SMAL01000003.1"/>
</dbReference>
<comment type="subcellular location">
    <subcellularLocation>
        <location evidence="1">Cell membrane</location>
        <topology evidence="1">Multi-pass membrane protein</topology>
    </subcellularLocation>
</comment>
<gene>
    <name evidence="9" type="ORF">EDC18_103161</name>
</gene>
<reference evidence="9 10" key="1">
    <citation type="submission" date="2019-03" db="EMBL/GenBank/DDBJ databases">
        <title>Genomic Encyclopedia of Type Strains, Phase IV (KMG-IV): sequencing the most valuable type-strain genomes for metagenomic binning, comparative biology and taxonomic classification.</title>
        <authorList>
            <person name="Goeker M."/>
        </authorList>
    </citation>
    <scope>NUCLEOTIDE SEQUENCE [LARGE SCALE GENOMIC DNA]</scope>
    <source>
        <strain evidence="9 10">DSM 24629</strain>
    </source>
</reference>
<comment type="similarity">
    <text evidence="2">Belongs to the CPA3 antiporters (TC 2.A.63) subunit B family.</text>
</comment>
<accession>A0A4R3ML81</accession>
<evidence type="ECO:0000256" key="4">
    <source>
        <dbReference type="ARBA" id="ARBA00022692"/>
    </source>
</evidence>
<dbReference type="InterPro" id="IPR007182">
    <property type="entry name" value="MnhB"/>
</dbReference>
<name>A0A4R3ML81_9FIRM</name>
<dbReference type="Pfam" id="PF04039">
    <property type="entry name" value="MnhB"/>
    <property type="match status" value="1"/>
</dbReference>
<feature type="transmembrane region" description="Helical" evidence="7">
    <location>
        <begin position="37"/>
        <end position="54"/>
    </location>
</feature>
<evidence type="ECO:0000256" key="3">
    <source>
        <dbReference type="ARBA" id="ARBA00022475"/>
    </source>
</evidence>
<keyword evidence="6 7" id="KW-0472">Membrane</keyword>
<feature type="transmembrane region" description="Helical" evidence="7">
    <location>
        <begin position="108"/>
        <end position="132"/>
    </location>
</feature>
<dbReference type="PANTHER" id="PTHR33932:SF4">
    <property type="entry name" value="NA(+)_H(+) ANTIPORTER SUBUNIT B"/>
    <property type="match status" value="1"/>
</dbReference>
<evidence type="ECO:0000256" key="2">
    <source>
        <dbReference type="ARBA" id="ARBA00009425"/>
    </source>
</evidence>
<keyword evidence="3" id="KW-1003">Cell membrane</keyword>
<proteinExistence type="inferred from homology"/>
<dbReference type="EMBL" id="SMAL01000003">
    <property type="protein sequence ID" value="TCT15456.1"/>
    <property type="molecule type" value="Genomic_DNA"/>
</dbReference>
<evidence type="ECO:0000256" key="7">
    <source>
        <dbReference type="SAM" id="Phobius"/>
    </source>
</evidence>
<evidence type="ECO:0000256" key="1">
    <source>
        <dbReference type="ARBA" id="ARBA00004651"/>
    </source>
</evidence>
<evidence type="ECO:0000313" key="10">
    <source>
        <dbReference type="Proteomes" id="UP000294902"/>
    </source>
</evidence>
<sequence>MDINNNDLVKYLIDIINPFIIVFGFYVIIYGDISPGGGFQGGAILASVFILQYISKAIDEIGMEGLQVLEKTFYLLIIVVPIISLFTRNIILTNFLDPSAGYARAYLIIMNILIGMKVCLGITVIFYEFVLIERRWFK</sequence>
<evidence type="ECO:0000256" key="6">
    <source>
        <dbReference type="ARBA" id="ARBA00023136"/>
    </source>
</evidence>
<dbReference type="InterPro" id="IPR050622">
    <property type="entry name" value="CPA3_antiporter_subunitB"/>
</dbReference>
<keyword evidence="5 7" id="KW-1133">Transmembrane helix</keyword>
<keyword evidence="4 7" id="KW-0812">Transmembrane</keyword>
<feature type="transmembrane region" description="Helical" evidence="7">
    <location>
        <begin position="74"/>
        <end position="96"/>
    </location>
</feature>
<dbReference type="GO" id="GO:0005886">
    <property type="term" value="C:plasma membrane"/>
    <property type="evidence" value="ECO:0007669"/>
    <property type="project" value="UniProtKB-SubCell"/>
</dbReference>
<evidence type="ECO:0000313" key="9">
    <source>
        <dbReference type="EMBL" id="TCT15456.1"/>
    </source>
</evidence>
<feature type="transmembrane region" description="Helical" evidence="7">
    <location>
        <begin position="12"/>
        <end position="31"/>
    </location>
</feature>
<organism evidence="9 10">
    <name type="scientific">Natranaerovirga pectinivora</name>
    <dbReference type="NCBI Taxonomy" id="682400"/>
    <lineage>
        <taxon>Bacteria</taxon>
        <taxon>Bacillati</taxon>
        <taxon>Bacillota</taxon>
        <taxon>Clostridia</taxon>
        <taxon>Lachnospirales</taxon>
        <taxon>Natranaerovirgaceae</taxon>
        <taxon>Natranaerovirga</taxon>
    </lineage>
</organism>
<dbReference type="PANTHER" id="PTHR33932">
    <property type="entry name" value="NA(+)/H(+) ANTIPORTER SUBUNIT B"/>
    <property type="match status" value="1"/>
</dbReference>
<keyword evidence="10" id="KW-1185">Reference proteome</keyword>
<evidence type="ECO:0000259" key="8">
    <source>
        <dbReference type="Pfam" id="PF04039"/>
    </source>
</evidence>
<feature type="domain" description="Na+/H+ antiporter MnhB subunit-related protein" evidence="8">
    <location>
        <begin position="9"/>
        <end position="123"/>
    </location>
</feature>
<evidence type="ECO:0000256" key="5">
    <source>
        <dbReference type="ARBA" id="ARBA00022989"/>
    </source>
</evidence>
<protein>
    <submittedName>
        <fullName evidence="9">Multicomponent Na+:H+ antiporter subunit B</fullName>
    </submittedName>
</protein>
<dbReference type="Proteomes" id="UP000294902">
    <property type="component" value="Unassembled WGS sequence"/>
</dbReference>
<dbReference type="AlphaFoldDB" id="A0A4R3ML81"/>